<dbReference type="OrthoDB" id="568194at2759"/>
<organism evidence="1 2">
    <name type="scientific">Brachionus calyciflorus</name>
    <dbReference type="NCBI Taxonomy" id="104777"/>
    <lineage>
        <taxon>Eukaryota</taxon>
        <taxon>Metazoa</taxon>
        <taxon>Spiralia</taxon>
        <taxon>Gnathifera</taxon>
        <taxon>Rotifera</taxon>
        <taxon>Eurotatoria</taxon>
        <taxon>Monogononta</taxon>
        <taxon>Pseudotrocha</taxon>
        <taxon>Ploima</taxon>
        <taxon>Brachionidae</taxon>
        <taxon>Brachionus</taxon>
    </lineage>
</organism>
<accession>A0A814BID4</accession>
<dbReference type="Proteomes" id="UP000663879">
    <property type="component" value="Unassembled WGS sequence"/>
</dbReference>
<proteinExistence type="predicted"/>
<evidence type="ECO:0000313" key="1">
    <source>
        <dbReference type="EMBL" id="CAF0927317.1"/>
    </source>
</evidence>
<protein>
    <submittedName>
        <fullName evidence="1">Uncharacterized protein</fullName>
    </submittedName>
</protein>
<keyword evidence="2" id="KW-1185">Reference proteome</keyword>
<name>A0A814BID4_9BILA</name>
<sequence>MYQNNVLATRHGTTDMGACELPQGDYAVILPVALSSIDSLGYLKFDGKYCGQILRINCGNSDTDIIVKNSNFNCK</sequence>
<comment type="caution">
    <text evidence="1">The sequence shown here is derived from an EMBL/GenBank/DDBJ whole genome shotgun (WGS) entry which is preliminary data.</text>
</comment>
<dbReference type="AlphaFoldDB" id="A0A814BID4"/>
<dbReference type="EMBL" id="CAJNOC010002339">
    <property type="protein sequence ID" value="CAF0927317.1"/>
    <property type="molecule type" value="Genomic_DNA"/>
</dbReference>
<reference evidence="1" key="1">
    <citation type="submission" date="2021-02" db="EMBL/GenBank/DDBJ databases">
        <authorList>
            <person name="Nowell W R."/>
        </authorList>
    </citation>
    <scope>NUCLEOTIDE SEQUENCE</scope>
    <source>
        <strain evidence="1">Ploen Becks lab</strain>
    </source>
</reference>
<gene>
    <name evidence="1" type="ORF">OXX778_LOCUS12712</name>
</gene>
<evidence type="ECO:0000313" key="2">
    <source>
        <dbReference type="Proteomes" id="UP000663879"/>
    </source>
</evidence>